<feature type="transmembrane region" description="Helical" evidence="5">
    <location>
        <begin position="151"/>
        <end position="171"/>
    </location>
</feature>
<name>A0ABD1CKQ4_CULPP</name>
<keyword evidence="4 5" id="KW-0472">Membrane</keyword>
<feature type="transmembrane region" description="Helical" evidence="5">
    <location>
        <begin position="183"/>
        <end position="202"/>
    </location>
</feature>
<comment type="subcellular location">
    <subcellularLocation>
        <location evidence="1">Membrane</location>
        <topology evidence="1">Multi-pass membrane protein</topology>
    </subcellularLocation>
</comment>
<feature type="transmembrane region" description="Helical" evidence="5">
    <location>
        <begin position="55"/>
        <end position="74"/>
    </location>
</feature>
<feature type="transmembrane region" description="Helical" evidence="5">
    <location>
        <begin position="217"/>
        <end position="235"/>
    </location>
</feature>
<gene>
    <name evidence="6" type="ORF">pipiens_004362</name>
</gene>
<feature type="transmembrane region" description="Helical" evidence="5">
    <location>
        <begin position="356"/>
        <end position="379"/>
    </location>
</feature>
<evidence type="ECO:0000256" key="1">
    <source>
        <dbReference type="ARBA" id="ARBA00004141"/>
    </source>
</evidence>
<evidence type="ECO:0000256" key="5">
    <source>
        <dbReference type="SAM" id="Phobius"/>
    </source>
</evidence>
<dbReference type="EMBL" id="JBEHCU010011616">
    <property type="protein sequence ID" value="KAL1376524.1"/>
    <property type="molecule type" value="Genomic_DNA"/>
</dbReference>
<feature type="transmembrane region" description="Helical" evidence="5">
    <location>
        <begin position="119"/>
        <end position="139"/>
    </location>
</feature>
<dbReference type="Proteomes" id="UP001562425">
    <property type="component" value="Unassembled WGS sequence"/>
</dbReference>
<sequence>MDPTEYKTLHETSMQNNNGTTPLDVFLHIAPSFFTTFHTVQLVSAATIVHVPTRFLLEFSLIVVPFVLFVTVLHPMVLNITVTMALVTVVSVVHQMRLKTHFAPFVQIPGRKPQFMSAARALINLMTAVCILAVDFRIFPRELAKTETFGFGLMDVGVGLYVFSNGIVYRVSPEQRLSWKRVGEVLLGSCPLVVLGAARFFVTQEIDYQQHVSEYGVHWNFFVTLAFVKILGTLIMDAIKDPEIAKFIAITVLCCHEMLLHLGVSRYVLSDQTGRANFWDANREGISSIPGYVALYLASTYLGAVMRPSVEIQPSKKFLRSAIKLTVVAGVCWKMIYVCEDMFGVSRRLANMGYVFWILAIGATMCALFMFFELFIYFVRFEEPKTPDQIMKGHDFCIPYLPLILEAINENGLAFFLAANLLTGLVNIIFQTLLMERAASLVIISYYSFMLCVVAVFMMVNKIKLKICFKMGMNVSRQVDLAENEYLKRFVGRDHVPAYNDDFWNSFLQYHINLPTNSQEQLSLDSRLESLCQSFIAHNLSSGNFGSLVNVFLVKVSELLALSDAESTVHIWQAFNALFIIRCLVKYMIETGSEYQLLQHFEALPVQSQDDGEVVEQGSEAVTVAVTGETRTALAKLIDGTKFETFLEALVNIIVVIPVKEFTYHLHLEAVNCLIVLLSVSQFTQQGTEKSTIFRTIYKCQHANTLMSALLHFLSRMTQVPATMFGFGSGGSFVFGIAESLWSILTFARKQPDVLTAHDLPAAFKDHYPLANQSLLLILILTNHYTTKDNPYREPEQAVTFKIDFSSLYNTLCRIVTIDQTTLLLYLLLHRNQRFYKYVMAQQNLQQLVSR</sequence>
<feature type="transmembrane region" description="Helical" evidence="5">
    <location>
        <begin position="80"/>
        <end position="98"/>
    </location>
</feature>
<comment type="caution">
    <text evidence="6">The sequence shown here is derived from an EMBL/GenBank/DDBJ whole genome shotgun (WGS) entry which is preliminary data.</text>
</comment>
<keyword evidence="2 5" id="KW-0812">Transmembrane</keyword>
<feature type="transmembrane region" description="Helical" evidence="5">
    <location>
        <begin position="25"/>
        <end position="43"/>
    </location>
</feature>
<dbReference type="GO" id="GO:0008374">
    <property type="term" value="F:O-acyltransferase activity"/>
    <property type="evidence" value="ECO:0007669"/>
    <property type="project" value="UniProtKB-ARBA"/>
</dbReference>
<dbReference type="Pfam" id="PF06423">
    <property type="entry name" value="GWT1"/>
    <property type="match status" value="1"/>
</dbReference>
<evidence type="ECO:0000313" key="6">
    <source>
        <dbReference type="EMBL" id="KAL1376524.1"/>
    </source>
</evidence>
<reference evidence="6 7" key="1">
    <citation type="submission" date="2024-05" db="EMBL/GenBank/DDBJ databases">
        <title>Culex pipiens pipiens assembly and annotation.</title>
        <authorList>
            <person name="Alout H."/>
            <person name="Durand T."/>
        </authorList>
    </citation>
    <scope>NUCLEOTIDE SEQUENCE [LARGE SCALE GENOMIC DNA]</scope>
    <source>
        <strain evidence="6">HA-2024</strain>
        <tissue evidence="6">Whole body</tissue>
    </source>
</reference>
<feature type="transmembrane region" description="Helical" evidence="5">
    <location>
        <begin position="413"/>
        <end position="433"/>
    </location>
</feature>
<organism evidence="6 7">
    <name type="scientific">Culex pipiens pipiens</name>
    <name type="common">Northern house mosquito</name>
    <dbReference type="NCBI Taxonomy" id="38569"/>
    <lineage>
        <taxon>Eukaryota</taxon>
        <taxon>Metazoa</taxon>
        <taxon>Ecdysozoa</taxon>
        <taxon>Arthropoda</taxon>
        <taxon>Hexapoda</taxon>
        <taxon>Insecta</taxon>
        <taxon>Pterygota</taxon>
        <taxon>Neoptera</taxon>
        <taxon>Endopterygota</taxon>
        <taxon>Diptera</taxon>
        <taxon>Nematocera</taxon>
        <taxon>Culicoidea</taxon>
        <taxon>Culicidae</taxon>
        <taxon>Culicinae</taxon>
        <taxon>Culicini</taxon>
        <taxon>Culex</taxon>
        <taxon>Culex</taxon>
    </lineage>
</organism>
<evidence type="ECO:0000256" key="2">
    <source>
        <dbReference type="ARBA" id="ARBA00022692"/>
    </source>
</evidence>
<feature type="transmembrane region" description="Helical" evidence="5">
    <location>
        <begin position="289"/>
        <end position="306"/>
    </location>
</feature>
<feature type="transmembrane region" description="Helical" evidence="5">
    <location>
        <begin position="439"/>
        <end position="460"/>
    </location>
</feature>
<keyword evidence="7" id="KW-1185">Reference proteome</keyword>
<dbReference type="Pfam" id="PF09742">
    <property type="entry name" value="Dymeclin"/>
    <property type="match status" value="1"/>
</dbReference>
<dbReference type="AlphaFoldDB" id="A0ABD1CKQ4"/>
<accession>A0ABD1CKQ4</accession>
<evidence type="ECO:0000256" key="3">
    <source>
        <dbReference type="ARBA" id="ARBA00022989"/>
    </source>
</evidence>
<dbReference type="InterPro" id="IPR009447">
    <property type="entry name" value="PIGW/GWT1"/>
</dbReference>
<keyword evidence="3 5" id="KW-1133">Transmembrane helix</keyword>
<evidence type="ECO:0000256" key="4">
    <source>
        <dbReference type="ARBA" id="ARBA00023136"/>
    </source>
</evidence>
<evidence type="ECO:0000313" key="7">
    <source>
        <dbReference type="Proteomes" id="UP001562425"/>
    </source>
</evidence>
<dbReference type="GO" id="GO:0006505">
    <property type="term" value="P:GPI anchor metabolic process"/>
    <property type="evidence" value="ECO:0007669"/>
    <property type="project" value="UniProtKB-ARBA"/>
</dbReference>
<evidence type="ECO:0008006" key="8">
    <source>
        <dbReference type="Google" id="ProtNLM"/>
    </source>
</evidence>
<feature type="transmembrane region" description="Helical" evidence="5">
    <location>
        <begin position="247"/>
        <end position="269"/>
    </location>
</feature>
<dbReference type="GO" id="GO:0016020">
    <property type="term" value="C:membrane"/>
    <property type="evidence" value="ECO:0007669"/>
    <property type="project" value="UniProtKB-SubCell"/>
</dbReference>
<proteinExistence type="predicted"/>
<dbReference type="PANTHER" id="PTHR20661:SF0">
    <property type="entry name" value="PHOSPHATIDYLINOSITOL-GLYCAN BIOSYNTHESIS CLASS W PROTEIN"/>
    <property type="match status" value="1"/>
</dbReference>
<dbReference type="PANTHER" id="PTHR20661">
    <property type="entry name" value="PHOSPHATIDYLINOSITOL-GLYCAN BIOSYNTHESIS CLASS W PROTEIN"/>
    <property type="match status" value="1"/>
</dbReference>
<protein>
    <recommendedName>
        <fullName evidence="8">Phosphatidylinositol-glycan biosynthesis class W protein</fullName>
    </recommendedName>
</protein>